<evidence type="ECO:0000313" key="1">
    <source>
        <dbReference type="EMBL" id="UNY99321.1"/>
    </source>
</evidence>
<name>A0ABY3YP93_9FLAO</name>
<sequence length="119" mass="14093">MAIEVKDTGSLLKLAHREKLYDKLVVQLNKDLSLANVEVVFDNDIRPIHLKQELHELLFKLINERFADYLNLLYIVDVPEQQIKELEGPDIVLLSEQVTFLVLKREWQKVWYKNSYCKP</sequence>
<proteinExistence type="predicted"/>
<gene>
    <name evidence="1" type="ORF">MQE36_03020</name>
</gene>
<evidence type="ECO:0000313" key="2">
    <source>
        <dbReference type="Proteomes" id="UP000829476"/>
    </source>
</evidence>
<reference evidence="1 2" key="1">
    <citation type="journal article" date="2018" name="Int. J. Syst. Evol. Microbiol.">
        <title>Zhouia spongiae sp. nov., isolated from a marine sponge.</title>
        <authorList>
            <person name="Zhuang L."/>
            <person name="Lin B."/>
            <person name="Qin F."/>
            <person name="Luo L."/>
        </authorList>
    </citation>
    <scope>NUCLEOTIDE SEQUENCE [LARGE SCALE GENOMIC DNA]</scope>
    <source>
        <strain evidence="1 2">HN-Y44</strain>
    </source>
</reference>
<keyword evidence="2" id="KW-1185">Reference proteome</keyword>
<protein>
    <submittedName>
        <fullName evidence="1">Uncharacterized protein</fullName>
    </submittedName>
</protein>
<dbReference type="RefSeq" id="WP_242937721.1">
    <property type="nucleotide sequence ID" value="NZ_CP094326.1"/>
</dbReference>
<dbReference type="EMBL" id="CP094326">
    <property type="protein sequence ID" value="UNY99321.1"/>
    <property type="molecule type" value="Genomic_DNA"/>
</dbReference>
<organism evidence="1 2">
    <name type="scientific">Zhouia spongiae</name>
    <dbReference type="NCBI Taxonomy" id="2202721"/>
    <lineage>
        <taxon>Bacteria</taxon>
        <taxon>Pseudomonadati</taxon>
        <taxon>Bacteroidota</taxon>
        <taxon>Flavobacteriia</taxon>
        <taxon>Flavobacteriales</taxon>
        <taxon>Flavobacteriaceae</taxon>
        <taxon>Zhouia</taxon>
    </lineage>
</organism>
<accession>A0ABY3YP93</accession>
<dbReference type="Proteomes" id="UP000829476">
    <property type="component" value="Chromosome"/>
</dbReference>